<dbReference type="InterPro" id="IPR009056">
    <property type="entry name" value="Cyt_c-like_dom"/>
</dbReference>
<dbReference type="GO" id="GO:0020037">
    <property type="term" value="F:heme binding"/>
    <property type="evidence" value="ECO:0007669"/>
    <property type="project" value="InterPro"/>
</dbReference>
<dbReference type="InterPro" id="IPR036909">
    <property type="entry name" value="Cyt_c-like_dom_sf"/>
</dbReference>
<evidence type="ECO:0000256" key="1">
    <source>
        <dbReference type="ARBA" id="ARBA00022617"/>
    </source>
</evidence>
<dbReference type="Gene3D" id="3.80.10.10">
    <property type="entry name" value="Ribonuclease Inhibitor"/>
    <property type="match status" value="1"/>
</dbReference>
<dbReference type="GO" id="GO:0046872">
    <property type="term" value="F:metal ion binding"/>
    <property type="evidence" value="ECO:0007669"/>
    <property type="project" value="UniProtKB-KW"/>
</dbReference>
<sequence length="291" mass="32071">MHQRNIGVSCLACFVFAGVSFGQIDFEKQVWPILQKRCVECHKAPFEENGKLKQPKAGLRLDGVTHILHGGDEGKVIVPDHPSESALYQRITLPADDDDVMPPKGDPLSQEQREIIRKWIAQGVDFGTWEGAVDGTEKYAEREKAKVVYVPPHLKFYDTIAKGLKPLPEKTLDKVRQATGALVRPIGIGNPLLEVRFLAESSASGDDDLKKLTPLRQHLAKLDLARTKVTSDALAILATFPRLTRLDLRDTKVGDASLEKLAALRHLSYLNLGGTEVGDAGLRKLGKCKTL</sequence>
<dbReference type="PROSITE" id="PS51007">
    <property type="entry name" value="CYTC"/>
    <property type="match status" value="1"/>
</dbReference>
<dbReference type="SUPFAM" id="SSF52047">
    <property type="entry name" value="RNI-like"/>
    <property type="match status" value="1"/>
</dbReference>
<feature type="non-terminal residue" evidence="5">
    <location>
        <position position="291"/>
    </location>
</feature>
<dbReference type="GO" id="GO:0009055">
    <property type="term" value="F:electron transfer activity"/>
    <property type="evidence" value="ECO:0007669"/>
    <property type="project" value="InterPro"/>
</dbReference>
<keyword evidence="1" id="KW-0349">Heme</keyword>
<evidence type="ECO:0000256" key="3">
    <source>
        <dbReference type="ARBA" id="ARBA00023004"/>
    </source>
</evidence>
<dbReference type="EMBL" id="UINC01101264">
    <property type="protein sequence ID" value="SVC61937.1"/>
    <property type="molecule type" value="Genomic_DNA"/>
</dbReference>
<dbReference type="InterPro" id="IPR032675">
    <property type="entry name" value="LRR_dom_sf"/>
</dbReference>
<keyword evidence="3" id="KW-0408">Iron</keyword>
<evidence type="ECO:0000256" key="2">
    <source>
        <dbReference type="ARBA" id="ARBA00022723"/>
    </source>
</evidence>
<proteinExistence type="predicted"/>
<keyword evidence="2" id="KW-0479">Metal-binding</keyword>
<dbReference type="Pfam" id="PF07635">
    <property type="entry name" value="PSCyt1"/>
    <property type="match status" value="1"/>
</dbReference>
<protein>
    <recommendedName>
        <fullName evidence="4">Cytochrome c domain-containing protein</fullName>
    </recommendedName>
</protein>
<dbReference type="InterPro" id="IPR001611">
    <property type="entry name" value="Leu-rich_rpt"/>
</dbReference>
<dbReference type="PANTHER" id="PTHR35889:SF3">
    <property type="entry name" value="F-BOX DOMAIN-CONTAINING PROTEIN"/>
    <property type="match status" value="1"/>
</dbReference>
<evidence type="ECO:0000259" key="4">
    <source>
        <dbReference type="PROSITE" id="PS51007"/>
    </source>
</evidence>
<accession>A0A382NNN5</accession>
<name>A0A382NNN5_9ZZZZ</name>
<dbReference type="PANTHER" id="PTHR35889">
    <property type="entry name" value="CYCLOINULO-OLIGOSACCHARIDE FRUCTANOTRANSFERASE-RELATED"/>
    <property type="match status" value="1"/>
</dbReference>
<evidence type="ECO:0000313" key="5">
    <source>
        <dbReference type="EMBL" id="SVC61937.1"/>
    </source>
</evidence>
<dbReference type="Gene3D" id="1.10.760.10">
    <property type="entry name" value="Cytochrome c-like domain"/>
    <property type="match status" value="1"/>
</dbReference>
<feature type="domain" description="Cytochrome c" evidence="4">
    <location>
        <begin position="17"/>
        <end position="124"/>
    </location>
</feature>
<dbReference type="InterPro" id="IPR011429">
    <property type="entry name" value="Cyt_c_Planctomycete-type"/>
</dbReference>
<dbReference type="AlphaFoldDB" id="A0A382NNN5"/>
<reference evidence="5" key="1">
    <citation type="submission" date="2018-05" db="EMBL/GenBank/DDBJ databases">
        <authorList>
            <person name="Lanie J.A."/>
            <person name="Ng W.-L."/>
            <person name="Kazmierczak K.M."/>
            <person name="Andrzejewski T.M."/>
            <person name="Davidsen T.M."/>
            <person name="Wayne K.J."/>
            <person name="Tettelin H."/>
            <person name="Glass J.I."/>
            <person name="Rusch D."/>
            <person name="Podicherti R."/>
            <person name="Tsui H.-C.T."/>
            <person name="Winkler M.E."/>
        </authorList>
    </citation>
    <scope>NUCLEOTIDE SEQUENCE</scope>
</reference>
<organism evidence="5">
    <name type="scientific">marine metagenome</name>
    <dbReference type="NCBI Taxonomy" id="408172"/>
    <lineage>
        <taxon>unclassified sequences</taxon>
        <taxon>metagenomes</taxon>
        <taxon>ecological metagenomes</taxon>
    </lineage>
</organism>
<gene>
    <name evidence="5" type="ORF">METZ01_LOCUS314791</name>
</gene>
<dbReference type="SUPFAM" id="SSF46626">
    <property type="entry name" value="Cytochrome c"/>
    <property type="match status" value="1"/>
</dbReference>
<dbReference type="Pfam" id="PF13516">
    <property type="entry name" value="LRR_6"/>
    <property type="match status" value="2"/>
</dbReference>